<dbReference type="GO" id="GO:0047372">
    <property type="term" value="F:monoacylglycerol lipase activity"/>
    <property type="evidence" value="ECO:0007669"/>
    <property type="project" value="TreeGrafter"/>
</dbReference>
<protein>
    <submittedName>
        <fullName evidence="1">Alpha/beta hydrolase</fullName>
    </submittedName>
</protein>
<dbReference type="InterPro" id="IPR029058">
    <property type="entry name" value="AB_hydrolase_fold"/>
</dbReference>
<dbReference type="InterPro" id="IPR050266">
    <property type="entry name" value="AB_hydrolase_sf"/>
</dbReference>
<dbReference type="PRINTS" id="PR00111">
    <property type="entry name" value="ABHYDROLASE"/>
</dbReference>
<evidence type="ECO:0000313" key="1">
    <source>
        <dbReference type="EMBL" id="ARQ00471.1"/>
    </source>
</evidence>
<dbReference type="GO" id="GO:0046464">
    <property type="term" value="P:acylglycerol catabolic process"/>
    <property type="evidence" value="ECO:0007669"/>
    <property type="project" value="TreeGrafter"/>
</dbReference>
<dbReference type="STRING" id="1235591.CAK95_16330"/>
<reference evidence="1 2" key="1">
    <citation type="submission" date="2017-05" db="EMBL/GenBank/DDBJ databases">
        <title>Full genome sequence of Pseudorhodoplanes sinuspersici.</title>
        <authorList>
            <person name="Dastgheib S.M.M."/>
            <person name="Shavandi M."/>
            <person name="Tirandaz H."/>
        </authorList>
    </citation>
    <scope>NUCLEOTIDE SEQUENCE [LARGE SCALE GENOMIC DNA]</scope>
    <source>
        <strain evidence="1 2">RIPI110</strain>
    </source>
</reference>
<accession>A0A1W6ZTM3</accession>
<dbReference type="PANTHER" id="PTHR43798">
    <property type="entry name" value="MONOACYLGLYCEROL LIPASE"/>
    <property type="match status" value="1"/>
</dbReference>
<dbReference type="InterPro" id="IPR000073">
    <property type="entry name" value="AB_hydrolase_1"/>
</dbReference>
<dbReference type="SUPFAM" id="SSF53474">
    <property type="entry name" value="alpha/beta-Hydrolases"/>
    <property type="match status" value="1"/>
</dbReference>
<dbReference type="KEGG" id="psin:CAK95_16330"/>
<keyword evidence="2" id="KW-1185">Reference proteome</keyword>
<dbReference type="AlphaFoldDB" id="A0A1W6ZTM3"/>
<sequence>MNFADIESGLKLAYRIDDHTDPWRPADTVLMVHGLAESGESWRAWVPHLSRHHRLLRPDLRGYGQSTPMPGDYQWRLDRLVQDLITLIDRLELERVHVVGAKIGGTIGLRLAAMHPDRVISLSAIGAPVSLTSFAERAPAWRKQIREHGVKPWAEATMNGRLGSGLPDAAVAWWVDLMAKTAPSTLEGFLQMVPTVDVTPCLDAIRAPTLVVTTTGSQLGSANEVEQWQRKIAGSKLEILPGDSYHVAASDPDACATLVAAFLAQHPA</sequence>
<dbReference type="Proteomes" id="UP000194137">
    <property type="component" value="Chromosome"/>
</dbReference>
<keyword evidence="1" id="KW-0378">Hydrolase</keyword>
<dbReference type="RefSeq" id="WP_086088866.1">
    <property type="nucleotide sequence ID" value="NZ_CP021112.1"/>
</dbReference>
<dbReference type="EMBL" id="CP021112">
    <property type="protein sequence ID" value="ARQ00471.1"/>
    <property type="molecule type" value="Genomic_DNA"/>
</dbReference>
<dbReference type="GO" id="GO:0016020">
    <property type="term" value="C:membrane"/>
    <property type="evidence" value="ECO:0007669"/>
    <property type="project" value="TreeGrafter"/>
</dbReference>
<dbReference type="PANTHER" id="PTHR43798:SF33">
    <property type="entry name" value="HYDROLASE, PUTATIVE (AFU_ORTHOLOGUE AFUA_2G14860)-RELATED"/>
    <property type="match status" value="1"/>
</dbReference>
<gene>
    <name evidence="1" type="ORF">CAK95_16330</name>
</gene>
<name>A0A1W6ZTM3_9HYPH</name>
<dbReference type="Gene3D" id="3.40.50.1820">
    <property type="entry name" value="alpha/beta hydrolase"/>
    <property type="match status" value="1"/>
</dbReference>
<evidence type="ECO:0000313" key="2">
    <source>
        <dbReference type="Proteomes" id="UP000194137"/>
    </source>
</evidence>
<dbReference type="OrthoDB" id="9791366at2"/>
<proteinExistence type="predicted"/>
<dbReference type="Pfam" id="PF00561">
    <property type="entry name" value="Abhydrolase_1"/>
    <property type="match status" value="1"/>
</dbReference>
<organism evidence="1 2">
    <name type="scientific">Pseudorhodoplanes sinuspersici</name>
    <dbReference type="NCBI Taxonomy" id="1235591"/>
    <lineage>
        <taxon>Bacteria</taxon>
        <taxon>Pseudomonadati</taxon>
        <taxon>Pseudomonadota</taxon>
        <taxon>Alphaproteobacteria</taxon>
        <taxon>Hyphomicrobiales</taxon>
        <taxon>Pseudorhodoplanes</taxon>
    </lineage>
</organism>